<evidence type="ECO:0000313" key="3">
    <source>
        <dbReference type="Proteomes" id="UP001213000"/>
    </source>
</evidence>
<protein>
    <recommendedName>
        <fullName evidence="1">Ricin B lectin domain-containing protein</fullName>
    </recommendedName>
</protein>
<dbReference type="InterPro" id="IPR000772">
    <property type="entry name" value="Ricin_B_lectin"/>
</dbReference>
<proteinExistence type="predicted"/>
<dbReference type="InterPro" id="IPR035992">
    <property type="entry name" value="Ricin_B-like_lectins"/>
</dbReference>
<dbReference type="AlphaFoldDB" id="A0AAD5YWN2"/>
<dbReference type="Proteomes" id="UP001213000">
    <property type="component" value="Unassembled WGS sequence"/>
</dbReference>
<dbReference type="Gene3D" id="2.80.10.50">
    <property type="match status" value="1"/>
</dbReference>
<reference evidence="2" key="1">
    <citation type="submission" date="2022-07" db="EMBL/GenBank/DDBJ databases">
        <title>Genome Sequence of Leucocoprinus birnbaumii.</title>
        <authorList>
            <person name="Buettner E."/>
        </authorList>
    </citation>
    <scope>NUCLEOTIDE SEQUENCE</scope>
    <source>
        <strain evidence="2">VT141</strain>
    </source>
</reference>
<evidence type="ECO:0000313" key="2">
    <source>
        <dbReference type="EMBL" id="KAJ3576329.1"/>
    </source>
</evidence>
<accession>A0AAD5YWN2</accession>
<dbReference type="SUPFAM" id="SSF50370">
    <property type="entry name" value="Ricin B-like lectins"/>
    <property type="match status" value="1"/>
</dbReference>
<comment type="caution">
    <text evidence="2">The sequence shown here is derived from an EMBL/GenBank/DDBJ whole genome shotgun (WGS) entry which is preliminary data.</text>
</comment>
<feature type="domain" description="Ricin B lectin" evidence="1">
    <location>
        <begin position="8"/>
        <end position="81"/>
    </location>
</feature>
<keyword evidence="3" id="KW-1185">Reference proteome</keyword>
<gene>
    <name evidence="2" type="ORF">NP233_g495</name>
</gene>
<dbReference type="EMBL" id="JANIEX010000014">
    <property type="protein sequence ID" value="KAJ3576329.1"/>
    <property type="molecule type" value="Genomic_DNA"/>
</dbReference>
<organism evidence="2 3">
    <name type="scientific">Leucocoprinus birnbaumii</name>
    <dbReference type="NCBI Taxonomy" id="56174"/>
    <lineage>
        <taxon>Eukaryota</taxon>
        <taxon>Fungi</taxon>
        <taxon>Dikarya</taxon>
        <taxon>Basidiomycota</taxon>
        <taxon>Agaricomycotina</taxon>
        <taxon>Agaricomycetes</taxon>
        <taxon>Agaricomycetidae</taxon>
        <taxon>Agaricales</taxon>
        <taxon>Agaricineae</taxon>
        <taxon>Agaricaceae</taxon>
        <taxon>Leucocoprinus</taxon>
    </lineage>
</organism>
<dbReference type="CDD" id="cd23422">
    <property type="entry name" value="beta-trefoil_Ricin_MPL_CNL"/>
    <property type="match status" value="1"/>
</dbReference>
<evidence type="ECO:0000259" key="1">
    <source>
        <dbReference type="Pfam" id="PF14200"/>
    </source>
</evidence>
<name>A0AAD5YWN2_9AGAR</name>
<sequence length="143" mass="16182">MGVSDLQSGRVYKITNVKTPSFVVDLSGANNREIIGYSDNGGQNQRWMLERENDGWTLRNLANGKYAGVENFSDANGAKVIAVDQQYTWHIWHEDQTNHPDRFRISVPGVKKSFDLSNHGAGPDIEIWGAWKGENQLWTFDEV</sequence>
<dbReference type="Pfam" id="PF14200">
    <property type="entry name" value="RicinB_lectin_2"/>
    <property type="match status" value="1"/>
</dbReference>